<evidence type="ECO:0000313" key="4">
    <source>
        <dbReference type="Proteomes" id="UP000829992"/>
    </source>
</evidence>
<protein>
    <submittedName>
        <fullName evidence="3">Glycoside hydrolase</fullName>
    </submittedName>
</protein>
<dbReference type="InterPro" id="IPR021459">
    <property type="entry name" value="GH101-related"/>
</dbReference>
<feature type="region of interest" description="Disordered" evidence="1">
    <location>
        <begin position="1"/>
        <end position="30"/>
    </location>
</feature>
<dbReference type="RefSeq" id="WP_249586251.1">
    <property type="nucleotide sequence ID" value="NZ_BAAAQL010000059.1"/>
</dbReference>
<dbReference type="GO" id="GO:0016787">
    <property type="term" value="F:hydrolase activity"/>
    <property type="evidence" value="ECO:0007669"/>
    <property type="project" value="UniProtKB-KW"/>
</dbReference>
<evidence type="ECO:0000256" key="1">
    <source>
        <dbReference type="SAM" id="MobiDB-lite"/>
    </source>
</evidence>
<keyword evidence="2" id="KW-0812">Transmembrane</keyword>
<proteinExistence type="predicted"/>
<name>A0ABY4PNQ3_9ACTN</name>
<sequence>MEQAKNAPQGESDGSPDRVRHRDAAGVARKRRNRGLGVALALVVTGTTASAGYAVVVDADAKSSQAAPPKVHGSSVDFAVAGGSTTVDTSTLRITGRTEGGGAVPVSAAAADDLGRPSRVEVDGSRARWSYAAKGLRVTAASEAGRLRMTVRAEKDGTLAWPVSGKGPGTDTANASLQVPRGEGLSVPTADRFWNTKAAGLAGTEAELATGSLTLPLWGYSSGGHGVSYLVPESIGTSLAFASTGGRLNATAKHEFSRREKTLGYTVTFALTSGSPVAPGGDYRRWLRQHGELRTLKQKIAKNPETRKLLGAEHAYLWGGAREAKAVEKLREQGNTRLWLGYDADGSPMSKEAVATAKKQGYLVGPYDTYANGQDPESADTPVAKWPDKVYPDFCVRDWKGRIKTGFGDRGCYLSSEAFAESEPAKRYLARHVKEMTKNGVNSVFLDVDAAGELFADFSENHPMTKKQDRANRMERMRTLADRDGFVLGSESAVSWSAPALAFNHGSQTPVNDGLWPFQKDKEWGAYYPDDAPGFFFRPTTLPHALAKSMYDPAYRVPLYQTALHDSLISTDRWEMPYDKFPAQKRDRALMSVLYNTPLNFVLGEENLDTTGREMAGLQRYFAPLHKAAGTERMTDFRRLTKDHTVQRSVFGDGTLTVTANFGTKAYDGLPAGCVDAELKTDPRPRRLCPADG</sequence>
<feature type="compositionally biased region" description="Basic and acidic residues" evidence="1">
    <location>
        <begin position="15"/>
        <end position="24"/>
    </location>
</feature>
<keyword evidence="3" id="KW-0378">Hydrolase</keyword>
<dbReference type="EMBL" id="CP097289">
    <property type="protein sequence ID" value="UQT54760.1"/>
    <property type="molecule type" value="Genomic_DNA"/>
</dbReference>
<keyword evidence="4" id="KW-1185">Reference proteome</keyword>
<feature type="transmembrane region" description="Helical" evidence="2">
    <location>
        <begin position="36"/>
        <end position="56"/>
    </location>
</feature>
<evidence type="ECO:0000313" key="3">
    <source>
        <dbReference type="EMBL" id="UQT54760.1"/>
    </source>
</evidence>
<dbReference type="Pfam" id="PF11308">
    <property type="entry name" value="Glyco_hydro_129"/>
    <property type="match status" value="1"/>
</dbReference>
<keyword evidence="2" id="KW-1133">Transmembrane helix</keyword>
<keyword evidence="2" id="KW-0472">Membrane</keyword>
<dbReference type="Proteomes" id="UP000829992">
    <property type="component" value="Chromosome"/>
</dbReference>
<organism evidence="3 4">
    <name type="scientific">Streptomyces durmitorensis</name>
    <dbReference type="NCBI Taxonomy" id="319947"/>
    <lineage>
        <taxon>Bacteria</taxon>
        <taxon>Bacillati</taxon>
        <taxon>Actinomycetota</taxon>
        <taxon>Actinomycetes</taxon>
        <taxon>Kitasatosporales</taxon>
        <taxon>Streptomycetaceae</taxon>
        <taxon>Streptomyces</taxon>
    </lineage>
</organism>
<evidence type="ECO:0000256" key="2">
    <source>
        <dbReference type="SAM" id="Phobius"/>
    </source>
</evidence>
<accession>A0ABY4PNQ3</accession>
<gene>
    <name evidence="3" type="ORF">M4V62_06450</name>
</gene>
<reference evidence="3 4" key="1">
    <citation type="submission" date="2022-05" db="EMBL/GenBank/DDBJ databases">
        <authorList>
            <person name="Zhou X."/>
            <person name="Li K."/>
            <person name="Man Y."/>
        </authorList>
    </citation>
    <scope>NUCLEOTIDE SEQUENCE [LARGE SCALE GENOMIC DNA]</scope>
    <source>
        <strain evidence="3 4">MS405</strain>
    </source>
</reference>